<accession>A0A2Z6MBI8</accession>
<feature type="domain" description="Reverse transcriptase zinc-binding" evidence="1">
    <location>
        <begin position="779"/>
        <end position="845"/>
    </location>
</feature>
<evidence type="ECO:0000313" key="3">
    <source>
        <dbReference type="Proteomes" id="UP000242715"/>
    </source>
</evidence>
<dbReference type="EMBL" id="DF973354">
    <property type="protein sequence ID" value="GAU27443.1"/>
    <property type="molecule type" value="Genomic_DNA"/>
</dbReference>
<dbReference type="AlphaFoldDB" id="A0A2Z6MBI8"/>
<sequence length="893" mass="104038">MEKDGDPWILTVVYASPRDNERNETWQKLRNHADTINIPWLMIGDFNEIAKLDEKKRGAPTDIRKCHNFNNWINECKLIEVTTVGTRFTWRGPKWNGRDRVFKKLDRVLCNVAWRLRYHEGYANVLPRIHSDHHPITILFEGNPNVGRNRPFRFEAAWVTHEDFHKFLKDKWSGGSDLVHRLHDLTPQLKEWNKETFGNIFKRKQELLARLSGIQNSSNYGYSNFLDTLERELQENLVNTLFQEKCLWVQKSRGQWITDGDRNTKYYHSKTIIRRRGNKIITLRNEDGVWIDDPDNLKNMVRNFYINLFQEDEPIRESVISWATYPMSMEAHHNTLSAPVLLAECKKALFDMGPHKAPDEDGYPAMFFQHCWDTIADSLYQYVNQVWGNPSLISSINNTLIVMIPKVDRPELVTQFRLIALYQVEAKYWKPMRAGKSGPQISHLLFADDLLLFVEASIEQAHCVMHCLDLFCKAYGQKINNQKTEKKFSKNVDQQLKEDILNHTGFTQVNTLGTYLGANIAPGRTTRGKFNHIIEKIQNRLSDWKQHCLSFTGRLTLSKSVLSSIPYYHMQYVKLPKTLCDEMEKIQRGFFWGDTDQVRKLHLVNWNVCCLPKKDGGRGIKSPHQMNEAFLMKMLWNLINRPDDLWCKVLYSKYGRNNDLRTTITSLSYDSPLWKALTGIWDKFQQNIVWNLGNGNHINFWLDKWTLSGDSLINTTSQPVIDTTLSVRDVLNSTGDWNHNFLNDNLPVNIVNQILAIPAPTDRDGPDTIGWGGTTTRHFKVQSAYKFQIGHYQPLAGEWKALWSWKCPHRIQTFIWMAAHERLLTNYRRSKWGVGISPLCHSCETKGIGSSRISPTILMEFMRWIGFQPSWWRAGTCGHEAKKEYNISRISNT</sequence>
<reference evidence="3" key="1">
    <citation type="journal article" date="2017" name="Front. Plant Sci.">
        <title>Climate Clever Clovers: New Paradigm to Reduce the Environmental Footprint of Ruminants by Breeding Low Methanogenic Forages Utilizing Haplotype Variation.</title>
        <authorList>
            <person name="Kaur P."/>
            <person name="Appels R."/>
            <person name="Bayer P.E."/>
            <person name="Keeble-Gagnere G."/>
            <person name="Wang J."/>
            <person name="Hirakawa H."/>
            <person name="Shirasawa K."/>
            <person name="Vercoe P."/>
            <person name="Stefanova K."/>
            <person name="Durmic Z."/>
            <person name="Nichols P."/>
            <person name="Revell C."/>
            <person name="Isobe S.N."/>
            <person name="Edwards D."/>
            <person name="Erskine W."/>
        </authorList>
    </citation>
    <scope>NUCLEOTIDE SEQUENCE [LARGE SCALE GENOMIC DNA]</scope>
    <source>
        <strain evidence="3">cv. Daliak</strain>
    </source>
</reference>
<evidence type="ECO:0000313" key="2">
    <source>
        <dbReference type="EMBL" id="GAU27443.1"/>
    </source>
</evidence>
<keyword evidence="3" id="KW-1185">Reference proteome</keyword>
<dbReference type="SUPFAM" id="SSF56219">
    <property type="entry name" value="DNase I-like"/>
    <property type="match status" value="1"/>
</dbReference>
<dbReference type="InterPro" id="IPR026960">
    <property type="entry name" value="RVT-Znf"/>
</dbReference>
<dbReference type="PANTHER" id="PTHR33116:SF78">
    <property type="entry name" value="OS12G0587133 PROTEIN"/>
    <property type="match status" value="1"/>
</dbReference>
<name>A0A2Z6MBI8_TRISU</name>
<dbReference type="Gene3D" id="3.60.10.10">
    <property type="entry name" value="Endonuclease/exonuclease/phosphatase"/>
    <property type="match status" value="1"/>
</dbReference>
<dbReference type="PANTHER" id="PTHR33116">
    <property type="entry name" value="REVERSE TRANSCRIPTASE ZINC-BINDING DOMAIN-CONTAINING PROTEIN-RELATED-RELATED"/>
    <property type="match status" value="1"/>
</dbReference>
<proteinExistence type="predicted"/>
<protein>
    <recommendedName>
        <fullName evidence="1">Reverse transcriptase zinc-binding domain-containing protein</fullName>
    </recommendedName>
</protein>
<dbReference type="Proteomes" id="UP000242715">
    <property type="component" value="Unassembled WGS sequence"/>
</dbReference>
<organism evidence="2 3">
    <name type="scientific">Trifolium subterraneum</name>
    <name type="common">Subterranean clover</name>
    <dbReference type="NCBI Taxonomy" id="3900"/>
    <lineage>
        <taxon>Eukaryota</taxon>
        <taxon>Viridiplantae</taxon>
        <taxon>Streptophyta</taxon>
        <taxon>Embryophyta</taxon>
        <taxon>Tracheophyta</taxon>
        <taxon>Spermatophyta</taxon>
        <taxon>Magnoliopsida</taxon>
        <taxon>eudicotyledons</taxon>
        <taxon>Gunneridae</taxon>
        <taxon>Pentapetalae</taxon>
        <taxon>rosids</taxon>
        <taxon>fabids</taxon>
        <taxon>Fabales</taxon>
        <taxon>Fabaceae</taxon>
        <taxon>Papilionoideae</taxon>
        <taxon>50 kb inversion clade</taxon>
        <taxon>NPAAA clade</taxon>
        <taxon>Hologalegina</taxon>
        <taxon>IRL clade</taxon>
        <taxon>Trifolieae</taxon>
        <taxon>Trifolium</taxon>
    </lineage>
</organism>
<evidence type="ECO:0000259" key="1">
    <source>
        <dbReference type="Pfam" id="PF13966"/>
    </source>
</evidence>
<dbReference type="OrthoDB" id="1748430at2759"/>
<dbReference type="InterPro" id="IPR036691">
    <property type="entry name" value="Endo/exonu/phosph_ase_sf"/>
</dbReference>
<dbReference type="Pfam" id="PF13966">
    <property type="entry name" value="zf-RVT"/>
    <property type="match status" value="1"/>
</dbReference>
<gene>
    <name evidence="2" type="ORF">TSUD_161290</name>
</gene>